<organism evidence="2 3">
    <name type="scientific">Acaulospora morrowiae</name>
    <dbReference type="NCBI Taxonomy" id="94023"/>
    <lineage>
        <taxon>Eukaryota</taxon>
        <taxon>Fungi</taxon>
        <taxon>Fungi incertae sedis</taxon>
        <taxon>Mucoromycota</taxon>
        <taxon>Glomeromycotina</taxon>
        <taxon>Glomeromycetes</taxon>
        <taxon>Diversisporales</taxon>
        <taxon>Acaulosporaceae</taxon>
        <taxon>Acaulospora</taxon>
    </lineage>
</organism>
<evidence type="ECO:0000313" key="3">
    <source>
        <dbReference type="Proteomes" id="UP000789342"/>
    </source>
</evidence>
<evidence type="ECO:0000313" key="2">
    <source>
        <dbReference type="EMBL" id="CAG8561225.1"/>
    </source>
</evidence>
<name>A0A9N9FTL1_9GLOM</name>
<comment type="caution">
    <text evidence="2">The sequence shown here is derived from an EMBL/GenBank/DDBJ whole genome shotgun (WGS) entry which is preliminary data.</text>
</comment>
<dbReference type="EMBL" id="CAJVPV010003856">
    <property type="protein sequence ID" value="CAG8561225.1"/>
    <property type="molecule type" value="Genomic_DNA"/>
</dbReference>
<dbReference type="Pfam" id="PF22693">
    <property type="entry name" value="MACPF_1"/>
    <property type="match status" value="1"/>
</dbReference>
<dbReference type="OrthoDB" id="2346449at2759"/>
<dbReference type="AlphaFoldDB" id="A0A9N9FTL1"/>
<dbReference type="InterPro" id="IPR054586">
    <property type="entry name" value="MACPF_1_fungal"/>
</dbReference>
<gene>
    <name evidence="2" type="ORF">AMORRO_LOCUS6028</name>
</gene>
<reference evidence="2" key="1">
    <citation type="submission" date="2021-06" db="EMBL/GenBank/DDBJ databases">
        <authorList>
            <person name="Kallberg Y."/>
            <person name="Tangrot J."/>
            <person name="Rosling A."/>
        </authorList>
    </citation>
    <scope>NUCLEOTIDE SEQUENCE</scope>
    <source>
        <strain evidence="2">CL551</strain>
    </source>
</reference>
<evidence type="ECO:0000259" key="1">
    <source>
        <dbReference type="Pfam" id="PF22693"/>
    </source>
</evidence>
<sequence>MVRTKLEGRKNMRPSDLQMGSNCYFLKKDAQISQNDEHNIYISEIIEENKDGFLLYIKQTTDFDYTQLKNEQGFTFNNDGSIISATEKGIKIDIGQINPPNPLNDSKTRTYICKHTCNSLCKRSFIYDANISTVIKWFSLSLGHSRNASSESLENHTSSSSHSHEIYVKAELNIPKSCVDLTDDFIKDVKEALNGTNRNKKIDNLHKVSTKYGHFYSTQLILGGVISRKNVYTESSKKSSESKNINGNVGIGLPLVNAKASLNIDRRNEHATNYSNSDTNESIRVIGGIENMYHNEGLVPWKKSLDKAMNWKIIEYREIYILFELLKGDLKEKVLEVFGPQILQAKFEPIKFTPSVHSKPFVYDLSPHLKEIKNMDKCQIFASIMSKDEKNVFSSHIDYENKDFMTPVIVIHHLQKCTTNVIKLRKKKEFDLKLGWIIVGPTASFDFDMLLNPLILRSGKYTVSGTNRIRITDCEGLDLQRTCMLGICEFEAETNTASAELNPENSFASTHPIIYNPEESTKVIGSHFIEPMSAFLFDCDLGGNSKNNKILQGISLNFCAVDTDSSRAKITGQIEVNWNKANSSLFHNKHNLPINEAEKYPTLISQLFSNCNDNCQHYGFVNFKLDKITYGSLNSGKPSCGERITYLLPRDPLKIKQYSLMEPN</sequence>
<dbReference type="Proteomes" id="UP000789342">
    <property type="component" value="Unassembled WGS sequence"/>
</dbReference>
<accession>A0A9N9FTL1</accession>
<proteinExistence type="predicted"/>
<keyword evidence="3" id="KW-1185">Reference proteome</keyword>
<protein>
    <submittedName>
        <fullName evidence="2">5570_t:CDS:1</fullName>
    </submittedName>
</protein>
<feature type="domain" description="MACPF-like" evidence="1">
    <location>
        <begin position="129"/>
        <end position="334"/>
    </location>
</feature>